<organism evidence="3 4">
    <name type="scientific">Actinomadura macrotermitis</name>
    <dbReference type="NCBI Taxonomy" id="2585200"/>
    <lineage>
        <taxon>Bacteria</taxon>
        <taxon>Bacillati</taxon>
        <taxon>Actinomycetota</taxon>
        <taxon>Actinomycetes</taxon>
        <taxon>Streptosporangiales</taxon>
        <taxon>Thermomonosporaceae</taxon>
        <taxon>Actinomadura</taxon>
    </lineage>
</organism>
<dbReference type="SUPFAM" id="SSF51971">
    <property type="entry name" value="Nucleotide-binding domain"/>
    <property type="match status" value="1"/>
</dbReference>
<dbReference type="Gene3D" id="3.50.50.60">
    <property type="entry name" value="FAD/NAD(P)-binding domain"/>
    <property type="match status" value="2"/>
</dbReference>
<dbReference type="OrthoDB" id="9805337at2"/>
<dbReference type="PANTHER" id="PTHR13847:SF289">
    <property type="entry name" value="GLYCINE OXIDASE"/>
    <property type="match status" value="1"/>
</dbReference>
<dbReference type="Proteomes" id="UP000487268">
    <property type="component" value="Unassembled WGS sequence"/>
</dbReference>
<dbReference type="GO" id="GO:0005737">
    <property type="term" value="C:cytoplasm"/>
    <property type="evidence" value="ECO:0007669"/>
    <property type="project" value="TreeGrafter"/>
</dbReference>
<gene>
    <name evidence="3" type="primary">dadA_2</name>
    <name evidence="3" type="ORF">ACRB68_48960</name>
</gene>
<reference evidence="3 4" key="1">
    <citation type="submission" date="2019-10" db="EMBL/GenBank/DDBJ databases">
        <title>Actinomadura rubteroloni sp. nov. and Actinomadura macrotermitis sp. nov., isolated from the gut of fungus growing-termite Macrotermes natalensis.</title>
        <authorList>
            <person name="Benndorf R."/>
            <person name="Martin K."/>
            <person name="Kuefner M."/>
            <person name="De Beer W."/>
            <person name="Kaster A.-K."/>
            <person name="Vollmers J."/>
            <person name="Poulsen M."/>
            <person name="Beemelmanns C."/>
        </authorList>
    </citation>
    <scope>NUCLEOTIDE SEQUENCE [LARGE SCALE GENOMIC DNA]</scope>
    <source>
        <strain evidence="3 4">RB68</strain>
    </source>
</reference>
<name>A0A7K0C027_9ACTN</name>
<keyword evidence="4" id="KW-1185">Reference proteome</keyword>
<sequence>MLILVDHVVPPDVLSLVNGEGVCHHPVLAGPSRIAALMRHRPDALITWTPLDAAERESWQATAEGDPRVVALLGGGPAPHDDGAEPAVHHLPAGGVPPLELYTRALALAERNWFSAVAGAGVAAGLAAAGRGRSSVALIGAGVVNLVTALRLVRDGHEVTVYDACPAPGGDASWEAHGCSWGGGDGRMFTLTEADGYHGNTVLGPVPFTRPLDEQGWCVAPPGAMDRQELSWVLDNHRIPEWLAASFTSDVLSFNHLAKGLWDELISEESDLFQEVGFREGILRLYTDPGRLRSQIIRQRGLGASLGELTSSQVAASYPALSAAHANGVLAGGIEVVGFTVQIHSFLARLVGILEKQGVLFHWESTVEGTACGKGGLHSAGEALQGDHYVLSPGAYGGELLRGTATHNRIHGVLGSWLTLPNVHPRLRNSIKISRSGHLAEDANVTVTTDPYGDSHLVVGSGYGWTGADPRNVDPGRLDSLHAAVADTAATFFPEAYEQARDTGLLQTSIRHCVRPWTASSLPVLEVARNGNGGLAVVTGGHNTGGFAQAPAVAEAVAAALRGAEHPMQVLYHPDRLQMFYRQR</sequence>
<feature type="domain" description="FAD dependent oxidoreductase" evidence="2">
    <location>
        <begin position="136"/>
        <end position="559"/>
    </location>
</feature>
<dbReference type="EC" id="1.4.99.-" evidence="3"/>
<evidence type="ECO:0000259" key="2">
    <source>
        <dbReference type="Pfam" id="PF01266"/>
    </source>
</evidence>
<dbReference type="AlphaFoldDB" id="A0A7K0C027"/>
<proteinExistence type="predicted"/>
<dbReference type="RefSeq" id="WP_153536261.1">
    <property type="nucleotide sequence ID" value="NZ_WEGH01000003.1"/>
</dbReference>
<dbReference type="EMBL" id="WEGH01000003">
    <property type="protein sequence ID" value="MQY06800.1"/>
    <property type="molecule type" value="Genomic_DNA"/>
</dbReference>
<dbReference type="Gene3D" id="3.30.9.10">
    <property type="entry name" value="D-Amino Acid Oxidase, subunit A, domain 2"/>
    <property type="match status" value="1"/>
</dbReference>
<evidence type="ECO:0000256" key="1">
    <source>
        <dbReference type="ARBA" id="ARBA00023002"/>
    </source>
</evidence>
<keyword evidence="1 3" id="KW-0560">Oxidoreductase</keyword>
<dbReference type="GO" id="GO:0016491">
    <property type="term" value="F:oxidoreductase activity"/>
    <property type="evidence" value="ECO:0007669"/>
    <property type="project" value="UniProtKB-KW"/>
</dbReference>
<dbReference type="Pfam" id="PF01266">
    <property type="entry name" value="DAO"/>
    <property type="match status" value="1"/>
</dbReference>
<dbReference type="InterPro" id="IPR036188">
    <property type="entry name" value="FAD/NAD-bd_sf"/>
</dbReference>
<dbReference type="InterPro" id="IPR006076">
    <property type="entry name" value="FAD-dep_OxRdtase"/>
</dbReference>
<accession>A0A7K0C027</accession>
<evidence type="ECO:0000313" key="3">
    <source>
        <dbReference type="EMBL" id="MQY06800.1"/>
    </source>
</evidence>
<comment type="caution">
    <text evidence="3">The sequence shown here is derived from an EMBL/GenBank/DDBJ whole genome shotgun (WGS) entry which is preliminary data.</text>
</comment>
<protein>
    <submittedName>
        <fullName evidence="3">D-amino acid dehydrogenase</fullName>
        <ecNumber evidence="3">1.4.99.-</ecNumber>
    </submittedName>
</protein>
<evidence type="ECO:0000313" key="4">
    <source>
        <dbReference type="Proteomes" id="UP000487268"/>
    </source>
</evidence>
<dbReference type="PANTHER" id="PTHR13847">
    <property type="entry name" value="SARCOSINE DEHYDROGENASE-RELATED"/>
    <property type="match status" value="1"/>
</dbReference>